<keyword evidence="2" id="KW-0010">Activator</keyword>
<dbReference type="InterPro" id="IPR018490">
    <property type="entry name" value="cNMP-bd_dom_sf"/>
</dbReference>
<organism evidence="6 7">
    <name type="scientific">Priestia iocasae</name>
    <dbReference type="NCBI Taxonomy" id="2291674"/>
    <lineage>
        <taxon>Bacteria</taxon>
        <taxon>Bacillati</taxon>
        <taxon>Bacillota</taxon>
        <taxon>Bacilli</taxon>
        <taxon>Bacillales</taxon>
        <taxon>Bacillaceae</taxon>
        <taxon>Priestia</taxon>
    </lineage>
</organism>
<evidence type="ECO:0000259" key="5">
    <source>
        <dbReference type="PROSITE" id="PS51371"/>
    </source>
</evidence>
<dbReference type="InterPro" id="IPR018821">
    <property type="entry name" value="DUF294_put_nucleoTrafse_sb-bd"/>
</dbReference>
<dbReference type="InterPro" id="IPR043519">
    <property type="entry name" value="NT_sf"/>
</dbReference>
<dbReference type="SMART" id="SM00116">
    <property type="entry name" value="CBS"/>
    <property type="match status" value="2"/>
</dbReference>
<evidence type="ECO:0000256" key="1">
    <source>
        <dbReference type="ARBA" id="ARBA00023122"/>
    </source>
</evidence>
<sequence length="634" mass="73618">MDQTNKCNHQHVLKVKGHPLFQGLSEEEMVSLLQDCQIKSYQSHQNILFETKQQKGLLLLLHGIAEVYVKDRQHEREEVLEVVREGQLIGFPTLADFLNEAEIKYQEDNLEVRTLTEAEALLIPFSVIENRWQDEKVKHYLLTQVSIRLKGVYQSLAEQIELASSFGEKDSIILRVQEVMSDKVISASPVMSIHEVSKRMIDHNISSVVVIDNHRLVGIVTEKDLVKRVITERRSVEEAVETIMTPEPVTVSRFSYYYEALAMMLLRGIKHLPVTDEGQVVGVVSLSDLLRKKNENMIRVIHQIDQADSSTLPVVKEAAYEIIQTLIHHQVPVLSMLDILTKLYDRLVKRCIELALQDLEKQGKKQPAPFCFYQMGSSGRKEQFLLTDQDHFLVYQGDNHDYFKMLSERIVKLLEQAGYERCKGNMMASNHIWRGSVGQWDNRIRSWTLESTNEVMLNVQNFFSYRLLYGNESIHQAVDHLVQTHRKKAQILLYRLAELEKTRPIPSIHQRIRSLLHLERKQIDLKKEVLFPYHHALQILAASHDTLHGSPLEQVDRLVQKGVLTASFAEDIKKAIETILERYVQLKWRQFSMNEEKNSILSFHTLTIRQKDELIWSLKTLKELQSKMLLHFSI</sequence>
<feature type="domain" description="Cyclic nucleotide-binding" evidence="4">
    <location>
        <begin position="20"/>
        <end position="90"/>
    </location>
</feature>
<feature type="domain" description="CBS" evidence="5">
    <location>
        <begin position="244"/>
        <end position="300"/>
    </location>
</feature>
<evidence type="ECO:0000256" key="3">
    <source>
        <dbReference type="PROSITE-ProRule" id="PRU00703"/>
    </source>
</evidence>
<dbReference type="PANTHER" id="PTHR43080:SF2">
    <property type="entry name" value="CBS DOMAIN-CONTAINING PROTEIN"/>
    <property type="match status" value="1"/>
</dbReference>
<evidence type="ECO:0000313" key="6">
    <source>
        <dbReference type="EMBL" id="MBM7704027.1"/>
    </source>
</evidence>
<accession>A0ABS2QX82</accession>
<gene>
    <name evidence="6" type="ORF">JOC83_002877</name>
</gene>
<comment type="caution">
    <text evidence="6">The sequence shown here is derived from an EMBL/GenBank/DDBJ whole genome shotgun (WGS) entry which is preliminary data.</text>
</comment>
<dbReference type="Pfam" id="PF10335">
    <property type="entry name" value="DUF294_C"/>
    <property type="match status" value="1"/>
</dbReference>
<dbReference type="SMART" id="SM00100">
    <property type="entry name" value="cNMP"/>
    <property type="match status" value="1"/>
</dbReference>
<evidence type="ECO:0000259" key="4">
    <source>
        <dbReference type="PROSITE" id="PS50042"/>
    </source>
</evidence>
<keyword evidence="7" id="KW-1185">Reference proteome</keyword>
<dbReference type="CDD" id="cd05401">
    <property type="entry name" value="NT_GlnE_GlnD_like"/>
    <property type="match status" value="1"/>
</dbReference>
<dbReference type="CDD" id="cd04587">
    <property type="entry name" value="CBS_pair_CAP-ED_NT_Pol-beta-like_DUF294_assoc"/>
    <property type="match status" value="1"/>
</dbReference>
<keyword evidence="1 3" id="KW-0129">CBS domain</keyword>
<proteinExistence type="predicted"/>
<dbReference type="InterPro" id="IPR000595">
    <property type="entry name" value="cNMP-bd_dom"/>
</dbReference>
<dbReference type="PANTHER" id="PTHR43080">
    <property type="entry name" value="CBS DOMAIN-CONTAINING PROTEIN CBSX3, MITOCHONDRIAL"/>
    <property type="match status" value="1"/>
</dbReference>
<dbReference type="SUPFAM" id="SSF81301">
    <property type="entry name" value="Nucleotidyltransferase"/>
    <property type="match status" value="1"/>
</dbReference>
<dbReference type="Pfam" id="PF03445">
    <property type="entry name" value="DUF294"/>
    <property type="match status" value="1"/>
</dbReference>
<dbReference type="Pfam" id="PF00571">
    <property type="entry name" value="CBS"/>
    <property type="match status" value="2"/>
</dbReference>
<feature type="domain" description="CBS" evidence="5">
    <location>
        <begin position="180"/>
        <end position="235"/>
    </location>
</feature>
<dbReference type="Gene3D" id="3.10.580.10">
    <property type="entry name" value="CBS-domain"/>
    <property type="match status" value="1"/>
</dbReference>
<reference evidence="6 7" key="1">
    <citation type="submission" date="2021-01" db="EMBL/GenBank/DDBJ databases">
        <title>Genomic Encyclopedia of Type Strains, Phase IV (KMG-IV): sequencing the most valuable type-strain genomes for metagenomic binning, comparative biology and taxonomic classification.</title>
        <authorList>
            <person name="Goeker M."/>
        </authorList>
    </citation>
    <scope>NUCLEOTIDE SEQUENCE [LARGE SCALE GENOMIC DNA]</scope>
    <source>
        <strain evidence="6 7">DSM 104297</strain>
    </source>
</reference>
<dbReference type="SUPFAM" id="SSF51206">
    <property type="entry name" value="cAMP-binding domain-like"/>
    <property type="match status" value="1"/>
</dbReference>
<dbReference type="Proteomes" id="UP000809829">
    <property type="component" value="Unassembled WGS sequence"/>
</dbReference>
<dbReference type="InterPro" id="IPR005105">
    <property type="entry name" value="GlnD_Uridyltrans_N"/>
</dbReference>
<protein>
    <submittedName>
        <fullName evidence="6">CBS domain-containing protein</fullName>
    </submittedName>
</protein>
<dbReference type="RefSeq" id="WP_205188045.1">
    <property type="nucleotide sequence ID" value="NZ_JAFBFC010000005.1"/>
</dbReference>
<dbReference type="PROSITE" id="PS50042">
    <property type="entry name" value="CNMP_BINDING_3"/>
    <property type="match status" value="1"/>
</dbReference>
<evidence type="ECO:0000313" key="7">
    <source>
        <dbReference type="Proteomes" id="UP000809829"/>
    </source>
</evidence>
<dbReference type="InterPro" id="IPR000644">
    <property type="entry name" value="CBS_dom"/>
</dbReference>
<dbReference type="Gene3D" id="2.60.120.10">
    <property type="entry name" value="Jelly Rolls"/>
    <property type="match status" value="1"/>
</dbReference>
<dbReference type="InterPro" id="IPR046342">
    <property type="entry name" value="CBS_dom_sf"/>
</dbReference>
<name>A0ABS2QX82_9BACI</name>
<dbReference type="InterPro" id="IPR051257">
    <property type="entry name" value="Diverse_CBS-Domain"/>
</dbReference>
<dbReference type="PROSITE" id="PS51371">
    <property type="entry name" value="CBS"/>
    <property type="match status" value="2"/>
</dbReference>
<dbReference type="SUPFAM" id="SSF54631">
    <property type="entry name" value="CBS-domain pair"/>
    <property type="match status" value="1"/>
</dbReference>
<dbReference type="EMBL" id="JAFBFC010000005">
    <property type="protein sequence ID" value="MBM7704027.1"/>
    <property type="molecule type" value="Genomic_DNA"/>
</dbReference>
<dbReference type="InterPro" id="IPR014710">
    <property type="entry name" value="RmlC-like_jellyroll"/>
</dbReference>
<evidence type="ECO:0000256" key="2">
    <source>
        <dbReference type="ARBA" id="ARBA00023159"/>
    </source>
</evidence>